<evidence type="ECO:0000256" key="1">
    <source>
        <dbReference type="ARBA" id="ARBA00010944"/>
    </source>
</evidence>
<evidence type="ECO:0000256" key="2">
    <source>
        <dbReference type="RuleBase" id="RU364082"/>
    </source>
</evidence>
<evidence type="ECO:0000313" key="5">
    <source>
        <dbReference type="Proteomes" id="UP000034849"/>
    </source>
</evidence>
<evidence type="ECO:0000313" key="4">
    <source>
        <dbReference type="EMBL" id="KKQ27289.1"/>
    </source>
</evidence>
<evidence type="ECO:0000259" key="3">
    <source>
        <dbReference type="Pfam" id="PF04321"/>
    </source>
</evidence>
<dbReference type="SUPFAM" id="SSF51735">
    <property type="entry name" value="NAD(P)-binding Rossmann-fold domains"/>
    <property type="match status" value="1"/>
</dbReference>
<organism evidence="4 5">
    <name type="scientific">Candidatus Magasanikbacteria bacterium GW2011_GWC2_37_14</name>
    <dbReference type="NCBI Taxonomy" id="1619046"/>
    <lineage>
        <taxon>Bacteria</taxon>
        <taxon>Candidatus Magasanikiibacteriota</taxon>
    </lineage>
</organism>
<dbReference type="GO" id="GO:0005829">
    <property type="term" value="C:cytosol"/>
    <property type="evidence" value="ECO:0007669"/>
    <property type="project" value="TreeGrafter"/>
</dbReference>
<dbReference type="InterPro" id="IPR036291">
    <property type="entry name" value="NAD(P)-bd_dom_sf"/>
</dbReference>
<comment type="caution">
    <text evidence="4">The sequence shown here is derived from an EMBL/GenBank/DDBJ whole genome shotgun (WGS) entry which is preliminary data.</text>
</comment>
<accession>A0A0G0IT07</accession>
<dbReference type="AlphaFoldDB" id="A0A0G0IT07"/>
<dbReference type="InterPro" id="IPR029903">
    <property type="entry name" value="RmlD-like-bd"/>
</dbReference>
<dbReference type="Gene3D" id="3.90.25.10">
    <property type="entry name" value="UDP-galactose 4-epimerase, domain 1"/>
    <property type="match status" value="1"/>
</dbReference>
<dbReference type="PANTHER" id="PTHR10491">
    <property type="entry name" value="DTDP-4-DEHYDRORHAMNOSE REDUCTASE"/>
    <property type="match status" value="1"/>
</dbReference>
<dbReference type="EC" id="1.1.1.133" evidence="2"/>
<comment type="function">
    <text evidence="2">Catalyzes the reduction of dTDP-6-deoxy-L-lyxo-4-hexulose to yield dTDP-L-rhamnose.</text>
</comment>
<dbReference type="Gene3D" id="3.40.50.720">
    <property type="entry name" value="NAD(P)-binding Rossmann-like Domain"/>
    <property type="match status" value="1"/>
</dbReference>
<dbReference type="CDD" id="cd05254">
    <property type="entry name" value="dTDP_HR_like_SDR_e"/>
    <property type="match status" value="1"/>
</dbReference>
<dbReference type="GO" id="GO:0019305">
    <property type="term" value="P:dTDP-rhamnose biosynthetic process"/>
    <property type="evidence" value="ECO:0007669"/>
    <property type="project" value="UniProtKB-UniPathway"/>
</dbReference>
<keyword evidence="2" id="KW-0521">NADP</keyword>
<keyword evidence="2" id="KW-0560">Oxidoreductase</keyword>
<protein>
    <recommendedName>
        <fullName evidence="2">dTDP-4-dehydrorhamnose reductase</fullName>
        <ecNumber evidence="2">1.1.1.133</ecNumber>
    </recommendedName>
</protein>
<proteinExistence type="inferred from homology"/>
<dbReference type="NCBIfam" id="TIGR01214">
    <property type="entry name" value="rmlD"/>
    <property type="match status" value="1"/>
</dbReference>
<comment type="similarity">
    <text evidence="1 2">Belongs to the dTDP-4-dehydrorhamnose reductase family.</text>
</comment>
<dbReference type="UniPathway" id="UPA00124"/>
<dbReference type="STRING" id="1619046.US42_C0011G0027"/>
<reference evidence="4 5" key="1">
    <citation type="journal article" date="2015" name="Nature">
        <title>rRNA introns, odd ribosomes, and small enigmatic genomes across a large radiation of phyla.</title>
        <authorList>
            <person name="Brown C.T."/>
            <person name="Hug L.A."/>
            <person name="Thomas B.C."/>
            <person name="Sharon I."/>
            <person name="Castelle C.J."/>
            <person name="Singh A."/>
            <person name="Wilkins M.J."/>
            <person name="Williams K.H."/>
            <person name="Banfield J.F."/>
        </authorList>
    </citation>
    <scope>NUCLEOTIDE SEQUENCE [LARGE SCALE GENOMIC DNA]</scope>
</reference>
<dbReference type="Proteomes" id="UP000034849">
    <property type="component" value="Unassembled WGS sequence"/>
</dbReference>
<gene>
    <name evidence="4" type="ORF">US42_C0011G0027</name>
</gene>
<name>A0A0G0IT07_9BACT</name>
<sequence>MRIVITGAKGMLGQALQTEFKDCEVFAYDKEELDITDKNKIKIKLTEIKPDVLINATAYNAVDKIEENSADFKIAELVNGQAVGYLAESCKNLDIILVHYSSDYVFKGDRKSGYTEEAYNDPINKYGQSKVLGEQLLKMGTVKYYLIRLSRLFGPAGASEMAKKSFVDIMLDLVKGNPSAGVQGKQELDLVDDEKTCPTYVKDLAKFTRELLEQKKPHGIYHGANSGACTWYQFAEEIFKLKNLQVKCNPVSADKFPRPAKRPNFSELLNTKMPKQRSWQEALQEYLK</sequence>
<feature type="domain" description="RmlD-like substrate binding" evidence="3">
    <location>
        <begin position="1"/>
        <end position="288"/>
    </location>
</feature>
<dbReference type="InterPro" id="IPR005913">
    <property type="entry name" value="dTDP_dehydrorham_reduct"/>
</dbReference>
<dbReference type="GO" id="GO:0008831">
    <property type="term" value="F:dTDP-4-dehydrorhamnose reductase activity"/>
    <property type="evidence" value="ECO:0007669"/>
    <property type="project" value="UniProtKB-EC"/>
</dbReference>
<dbReference type="PANTHER" id="PTHR10491:SF4">
    <property type="entry name" value="METHIONINE ADENOSYLTRANSFERASE 2 SUBUNIT BETA"/>
    <property type="match status" value="1"/>
</dbReference>
<dbReference type="EMBL" id="LBSX01000011">
    <property type="protein sequence ID" value="KKQ27289.1"/>
    <property type="molecule type" value="Genomic_DNA"/>
</dbReference>
<comment type="pathway">
    <text evidence="2">Carbohydrate biosynthesis; dTDP-L-rhamnose biosynthesis.</text>
</comment>
<dbReference type="Pfam" id="PF04321">
    <property type="entry name" value="RmlD_sub_bind"/>
    <property type="match status" value="1"/>
</dbReference>